<protein>
    <submittedName>
        <fullName evidence="2">Uncharacterized protein</fullName>
    </submittedName>
</protein>
<evidence type="ECO:0000313" key="2">
    <source>
        <dbReference type="EMBL" id="KAF4119247.1"/>
    </source>
</evidence>
<dbReference type="RefSeq" id="XP_035317899.1">
    <property type="nucleotide sequence ID" value="XM_035467446.1"/>
</dbReference>
<dbReference type="GeneID" id="55971700"/>
<keyword evidence="1" id="KW-0472">Membrane</keyword>
<evidence type="ECO:0000256" key="1">
    <source>
        <dbReference type="SAM" id="Phobius"/>
    </source>
</evidence>
<dbReference type="AlphaFoldDB" id="A0A9P4YMM3"/>
<evidence type="ECO:0000313" key="3">
    <source>
        <dbReference type="Proteomes" id="UP000749293"/>
    </source>
</evidence>
<dbReference type="Proteomes" id="UP000749293">
    <property type="component" value="Unassembled WGS sequence"/>
</dbReference>
<dbReference type="EMBL" id="JAANYQ010000032">
    <property type="protein sequence ID" value="KAF4119247.1"/>
    <property type="molecule type" value="Genomic_DNA"/>
</dbReference>
<keyword evidence="1" id="KW-1133">Transmembrane helix</keyword>
<accession>A0A9P4YMM3</accession>
<dbReference type="OrthoDB" id="4987761at2759"/>
<reference evidence="2" key="1">
    <citation type="submission" date="2020-03" db="EMBL/GenBank/DDBJ databases">
        <title>Site-based positive gene gene selection in Geosmithia morbida across the United States reveals a broad range of putative effectors and factors for local host and environmental adapation.</title>
        <authorList>
            <person name="Onufrak A."/>
            <person name="Murdoch R.W."/>
            <person name="Gazis R."/>
            <person name="Huff M."/>
            <person name="Staton M."/>
            <person name="Klingeman W."/>
            <person name="Hadziabdic D."/>
        </authorList>
    </citation>
    <scope>NUCLEOTIDE SEQUENCE</scope>
    <source>
        <strain evidence="2">1262</strain>
    </source>
</reference>
<keyword evidence="3" id="KW-1185">Reference proteome</keyword>
<gene>
    <name evidence="2" type="ORF">GMORB2_5472</name>
</gene>
<sequence length="92" mass="9917">MGNNLSSTFEPDLSGVVLDPGDKRDDIIMTVAFFGSLYVVGIIWGTCSLIDRWSGVLTLGKRKQTSFGSVLAAAFLSLAWPVVAAYLLYSPE</sequence>
<proteinExistence type="predicted"/>
<keyword evidence="1" id="KW-0812">Transmembrane</keyword>
<feature type="transmembrane region" description="Helical" evidence="1">
    <location>
        <begin position="27"/>
        <end position="50"/>
    </location>
</feature>
<comment type="caution">
    <text evidence="2">The sequence shown here is derived from an EMBL/GenBank/DDBJ whole genome shotgun (WGS) entry which is preliminary data.</text>
</comment>
<name>A0A9P4YMM3_9HYPO</name>
<feature type="transmembrane region" description="Helical" evidence="1">
    <location>
        <begin position="70"/>
        <end position="89"/>
    </location>
</feature>
<organism evidence="2 3">
    <name type="scientific">Geosmithia morbida</name>
    <dbReference type="NCBI Taxonomy" id="1094350"/>
    <lineage>
        <taxon>Eukaryota</taxon>
        <taxon>Fungi</taxon>
        <taxon>Dikarya</taxon>
        <taxon>Ascomycota</taxon>
        <taxon>Pezizomycotina</taxon>
        <taxon>Sordariomycetes</taxon>
        <taxon>Hypocreomycetidae</taxon>
        <taxon>Hypocreales</taxon>
        <taxon>Bionectriaceae</taxon>
        <taxon>Geosmithia</taxon>
    </lineage>
</organism>